<evidence type="ECO:0000313" key="2">
    <source>
        <dbReference type="EMBL" id="KAK5992068.1"/>
    </source>
</evidence>
<dbReference type="EMBL" id="JAVFKD010000012">
    <property type="protein sequence ID" value="KAK5992068.1"/>
    <property type="molecule type" value="Genomic_DNA"/>
</dbReference>
<feature type="compositionally biased region" description="Basic and acidic residues" evidence="1">
    <location>
        <begin position="1"/>
        <end position="18"/>
    </location>
</feature>
<dbReference type="Proteomes" id="UP001338125">
    <property type="component" value="Unassembled WGS sequence"/>
</dbReference>
<comment type="caution">
    <text evidence="2">The sequence shown here is derived from an EMBL/GenBank/DDBJ whole genome shotgun (WGS) entry which is preliminary data.</text>
</comment>
<gene>
    <name evidence="2" type="ORF">PT974_05465</name>
</gene>
<organism evidence="2 3">
    <name type="scientific">Cladobotryum mycophilum</name>
    <dbReference type="NCBI Taxonomy" id="491253"/>
    <lineage>
        <taxon>Eukaryota</taxon>
        <taxon>Fungi</taxon>
        <taxon>Dikarya</taxon>
        <taxon>Ascomycota</taxon>
        <taxon>Pezizomycotina</taxon>
        <taxon>Sordariomycetes</taxon>
        <taxon>Hypocreomycetidae</taxon>
        <taxon>Hypocreales</taxon>
        <taxon>Hypocreaceae</taxon>
        <taxon>Cladobotryum</taxon>
    </lineage>
</organism>
<feature type="region of interest" description="Disordered" evidence="1">
    <location>
        <begin position="1"/>
        <end position="31"/>
    </location>
</feature>
<keyword evidence="3" id="KW-1185">Reference proteome</keyword>
<protein>
    <submittedName>
        <fullName evidence="2">Uncharacterized protein</fullName>
    </submittedName>
</protein>
<sequence>MSVLDKMLRRQSRTEEPLRPGAAESQAGSESGTVASVLVASALPSAAPPASIATLAPLPQDAARSYPQYQSQMQNTGMEIGATVGVLADGNAGSATNDMLAGGL</sequence>
<proteinExistence type="predicted"/>
<evidence type="ECO:0000256" key="1">
    <source>
        <dbReference type="SAM" id="MobiDB-lite"/>
    </source>
</evidence>
<reference evidence="2 3" key="1">
    <citation type="submission" date="2024-01" db="EMBL/GenBank/DDBJ databases">
        <title>Complete genome of Cladobotryum mycophilum ATHUM6906.</title>
        <authorList>
            <person name="Christinaki A.C."/>
            <person name="Myridakis A.I."/>
            <person name="Kouvelis V.N."/>
        </authorList>
    </citation>
    <scope>NUCLEOTIDE SEQUENCE [LARGE SCALE GENOMIC DNA]</scope>
    <source>
        <strain evidence="2 3">ATHUM6906</strain>
    </source>
</reference>
<accession>A0ABR0SIV9</accession>
<evidence type="ECO:0000313" key="3">
    <source>
        <dbReference type="Proteomes" id="UP001338125"/>
    </source>
</evidence>
<name>A0ABR0SIV9_9HYPO</name>